<dbReference type="AlphaFoldDB" id="A0A8R2M9E6"/>
<evidence type="ECO:0000313" key="3">
    <source>
        <dbReference type="Proteomes" id="UP000005204"/>
    </source>
</evidence>
<evidence type="ECO:0000313" key="2">
    <source>
        <dbReference type="EnsemblMetazoa" id="XP_037875749.1"/>
    </source>
</evidence>
<feature type="region of interest" description="Disordered" evidence="1">
    <location>
        <begin position="341"/>
        <end position="369"/>
    </location>
</feature>
<keyword evidence="3" id="KW-1185">Reference proteome</keyword>
<dbReference type="EnsemblMetazoa" id="XM_038019822.1">
    <property type="protein sequence ID" value="XP_037875750.1"/>
    <property type="gene ID" value="LOC110386639"/>
</dbReference>
<reference evidence="3" key="1">
    <citation type="journal article" date="2008" name="Insect Biochem. Mol. Biol.">
        <title>The genome of a lepidopteran model insect, the silkworm Bombyx mori.</title>
        <authorList>
            <consortium name="International Silkworm Genome Consortium"/>
        </authorList>
    </citation>
    <scope>NUCLEOTIDE SEQUENCE [LARGE SCALE GENOMIC DNA]</scope>
    <source>
        <strain evidence="3">p50T</strain>
    </source>
</reference>
<evidence type="ECO:0000256" key="1">
    <source>
        <dbReference type="SAM" id="MobiDB-lite"/>
    </source>
</evidence>
<dbReference type="Proteomes" id="UP000005204">
    <property type="component" value="Unassembled WGS sequence"/>
</dbReference>
<dbReference type="EnsemblMetazoa" id="XM_038019823.1">
    <property type="protein sequence ID" value="XP_037875751.1"/>
    <property type="gene ID" value="LOC110386639"/>
</dbReference>
<proteinExistence type="predicted"/>
<sequence length="404" mass="47003">MSQQLRDLHANLEYLREYIVKLGPNRRTEDLGFKKLEEAQKEYSKLECILTHLNQEIQDQKLDKKSCEIFQTLIDEIRHNFKKIKSLFSLRDSSSQTSSKDLIEYSDCTTKMSDSFDIKTAISLLPVMNGQEQVTNQLIDGILLYSSLINDDSKSKLIDFVLKTRLSPSAKLRLKAKYTDIESLVGDIRVYLLPKKSAVALQTQLFRVTQGRRTIEKFGSEIEELFVNLTIAQANEKRDAYEVLRPLNEKTAIKRFSDGLADRRLSTIIASRQFASLSEAITAAVDEQSMSFHPQEQVMQFRANQNVRRGGNYRGFRGRGDSHFYNNKTNYNRNYNCYENSTGQRTSHIVNRGKHSGDQRRRQHFRGRPMHYQRVQHNTQESNVQDNLRNDNTNNYDNLEFFRT</sequence>
<accession>A0A8R2M9E6</accession>
<reference evidence="2" key="2">
    <citation type="submission" date="2022-06" db="UniProtKB">
        <authorList>
            <consortium name="EnsemblMetazoa"/>
        </authorList>
    </citation>
    <scope>IDENTIFICATION</scope>
    <source>
        <strain evidence="2">p50T (Dazao)</strain>
    </source>
</reference>
<dbReference type="EnsemblMetazoa" id="XM_038019821.1">
    <property type="protein sequence ID" value="XP_037875749.1"/>
    <property type="gene ID" value="LOC110386639"/>
</dbReference>
<organism evidence="2 3">
    <name type="scientific">Bombyx mori</name>
    <name type="common">Silk moth</name>
    <dbReference type="NCBI Taxonomy" id="7091"/>
    <lineage>
        <taxon>Eukaryota</taxon>
        <taxon>Metazoa</taxon>
        <taxon>Ecdysozoa</taxon>
        <taxon>Arthropoda</taxon>
        <taxon>Hexapoda</taxon>
        <taxon>Insecta</taxon>
        <taxon>Pterygota</taxon>
        <taxon>Neoptera</taxon>
        <taxon>Endopterygota</taxon>
        <taxon>Lepidoptera</taxon>
        <taxon>Glossata</taxon>
        <taxon>Ditrysia</taxon>
        <taxon>Bombycoidea</taxon>
        <taxon>Bombycidae</taxon>
        <taxon>Bombycinae</taxon>
        <taxon>Bombyx</taxon>
    </lineage>
</organism>
<name>A0A8R2M9E6_BOMMO</name>
<protein>
    <submittedName>
        <fullName evidence="2">Uncharacterized protein</fullName>
    </submittedName>
</protein>